<dbReference type="InterPro" id="IPR019734">
    <property type="entry name" value="TPR_rpt"/>
</dbReference>
<organism evidence="10 11">
    <name type="scientific">Auxenochlorella protothecoides</name>
    <name type="common">Green microalga</name>
    <name type="synonym">Chlorella protothecoides</name>
    <dbReference type="NCBI Taxonomy" id="3075"/>
    <lineage>
        <taxon>Eukaryota</taxon>
        <taxon>Viridiplantae</taxon>
        <taxon>Chlorophyta</taxon>
        <taxon>core chlorophytes</taxon>
        <taxon>Trebouxiophyceae</taxon>
        <taxon>Chlorellales</taxon>
        <taxon>Chlorellaceae</taxon>
        <taxon>Auxenochlorella</taxon>
    </lineage>
</organism>
<evidence type="ECO:0000256" key="3">
    <source>
        <dbReference type="ARBA" id="ARBA00022737"/>
    </source>
</evidence>
<dbReference type="FunFam" id="1.25.40.10:FF:000256">
    <property type="entry name" value="Probable pre-mRNA splicing factor prp1"/>
    <property type="match status" value="1"/>
</dbReference>
<feature type="domain" description="PRP1 splicing factor N-terminal" evidence="9">
    <location>
        <begin position="20"/>
        <end position="117"/>
    </location>
</feature>
<evidence type="ECO:0000256" key="2">
    <source>
        <dbReference type="ARBA" id="ARBA00022664"/>
    </source>
</evidence>
<dbReference type="InterPro" id="IPR045075">
    <property type="entry name" value="Syf1-like"/>
</dbReference>
<dbReference type="InterPro" id="IPR010491">
    <property type="entry name" value="PRP1_N"/>
</dbReference>
<dbReference type="Proteomes" id="UP000279271">
    <property type="component" value="Unassembled WGS sequence"/>
</dbReference>
<feature type="non-terminal residue" evidence="10">
    <location>
        <position position="1"/>
    </location>
</feature>
<evidence type="ECO:0000313" key="10">
    <source>
        <dbReference type="EMBL" id="RMZ56780.1"/>
    </source>
</evidence>
<sequence length="854" mass="92608">APGAKIDFNALRAPANYGGDDDSKFDEFLGNDGGVLAGTGAYDDEDREADAVWDQVEDRMDERRREHRDARMKEELERFRAANPRIGDLFTDLKRGLAELDASAWEAIPEIGDTTVKRARRAEIFTPVPDSLLARAAATAGDAPGLTSLDPGGVGPGTETPGAATSLTAIGAGRSTVVQLKLDRLSDSVTGQTVVDPRGYLTDLKSVTLKSDAEISDIKKARLLLKSVIKTNPAHGPGWVAAARLEEVAGKLPAARELALKGCELAPGYVDVWLEAARLQEPENAKAILARGVAALPEAVTLWMAAAKLETSDEARKRVLLRALERIPQSVRLWKAVVEISDEDDARILLHVELWLALARLESYKNAQKVLNRARQAIPTSAEVWITAAKLEESAGQAEAPAKIIPRGLKSLQANGVVLDREWWLHEAEAAERTAPPLPATCRAIVAAVVDEGVEAADRKRTWVADAEEALRRGAVETARAILAAALAAFPGKKSVWRRAAALEKLHGTPEQLDALLRRAVQYCPQAEVLWLMAAKERWRGGDVGGARAVLEEAFLRNPDSEEIWLAAFKVEMILARAREHPPASTQRVWMKSAIVEREAGDAAAEAALLEEGLTRFPTAWKLHLMAGALAERQGEVERARAAYHAGIKRCLDCVPLWIAAAALEEREGALARARALLEQARLKNPGQPALWLAAARTEARAGNAKAAEAVLARALQACPDSGAVWAESIRAAPRPARRSRSVDALKRCNDDPAVVAAVAQLFWGERKVEKARSWFDRAVTLDPDVGDHWALYLRFEAAHGTPEAAAAVLERAVAAEPRHGERWQALAKDPVNAHQPLGTLLKKLAQTIEKDMA</sequence>
<dbReference type="FunFam" id="1.25.40.10:FF:000384">
    <property type="entry name" value="Probable pre-mRNA splicing factor prp1"/>
    <property type="match status" value="1"/>
</dbReference>
<accession>A0A3M7L483</accession>
<dbReference type="InterPro" id="IPR003107">
    <property type="entry name" value="HAT"/>
</dbReference>
<keyword evidence="4" id="KW-0508">mRNA splicing</keyword>
<feature type="region of interest" description="Disordered" evidence="7">
    <location>
        <begin position="142"/>
        <end position="163"/>
    </location>
</feature>
<feature type="domain" description="Suppressor of forked" evidence="8">
    <location>
        <begin position="269"/>
        <end position="415"/>
    </location>
</feature>
<reference evidence="11" key="1">
    <citation type="journal article" date="2018" name="Algal Res.">
        <title>Characterization of plant carbon substrate utilization by Auxenochlorella protothecoides.</title>
        <authorList>
            <person name="Vogler B.W."/>
            <person name="Starkenburg S.R."/>
            <person name="Sudasinghe N."/>
            <person name="Schambach J.Y."/>
            <person name="Rollin J.A."/>
            <person name="Pattathil S."/>
            <person name="Barry A.N."/>
        </authorList>
    </citation>
    <scope>NUCLEOTIDE SEQUENCE [LARGE SCALE GENOMIC DNA]</scope>
    <source>
        <strain evidence="11">UTEX 25</strain>
    </source>
</reference>
<feature type="repeat" description="TPR" evidence="6">
    <location>
        <begin position="753"/>
        <end position="786"/>
    </location>
</feature>
<evidence type="ECO:0008006" key="12">
    <source>
        <dbReference type="Google" id="ProtNLM"/>
    </source>
</evidence>
<evidence type="ECO:0000256" key="4">
    <source>
        <dbReference type="ARBA" id="ARBA00023187"/>
    </source>
</evidence>
<keyword evidence="6" id="KW-0802">TPR repeat</keyword>
<dbReference type="Pfam" id="PF14559">
    <property type="entry name" value="TPR_19"/>
    <property type="match status" value="1"/>
</dbReference>
<dbReference type="Pfam" id="PF06424">
    <property type="entry name" value="PRP1_N"/>
    <property type="match status" value="1"/>
</dbReference>
<keyword evidence="2" id="KW-0507">mRNA processing</keyword>
<dbReference type="Pfam" id="PF13428">
    <property type="entry name" value="TPR_14"/>
    <property type="match status" value="1"/>
</dbReference>
<keyword evidence="5" id="KW-0539">Nucleus</keyword>
<evidence type="ECO:0000313" key="11">
    <source>
        <dbReference type="Proteomes" id="UP000279271"/>
    </source>
</evidence>
<dbReference type="SMART" id="SM00386">
    <property type="entry name" value="HAT"/>
    <property type="match status" value="13"/>
</dbReference>
<dbReference type="InterPro" id="IPR008847">
    <property type="entry name" value="Suf"/>
</dbReference>
<dbReference type="GO" id="GO:0080188">
    <property type="term" value="P:gene silencing by siRNA-directed DNA methylation"/>
    <property type="evidence" value="ECO:0007669"/>
    <property type="project" value="TreeGrafter"/>
</dbReference>
<keyword evidence="3" id="KW-0677">Repeat</keyword>
<dbReference type="PROSITE" id="PS50005">
    <property type="entry name" value="TPR"/>
    <property type="match status" value="1"/>
</dbReference>
<comment type="caution">
    <text evidence="10">The sequence shown here is derived from an EMBL/GenBank/DDBJ whole genome shotgun (WGS) entry which is preliminary data.</text>
</comment>
<dbReference type="Gene3D" id="1.25.40.10">
    <property type="entry name" value="Tetratricopeptide repeat domain"/>
    <property type="match status" value="3"/>
</dbReference>
<feature type="non-terminal residue" evidence="10">
    <location>
        <position position="854"/>
    </location>
</feature>
<dbReference type="GO" id="GO:0046540">
    <property type="term" value="C:U4/U6 x U5 tri-snRNP complex"/>
    <property type="evidence" value="ECO:0007669"/>
    <property type="project" value="TreeGrafter"/>
</dbReference>
<dbReference type="InterPro" id="IPR011990">
    <property type="entry name" value="TPR-like_helical_dom_sf"/>
</dbReference>
<evidence type="ECO:0000259" key="9">
    <source>
        <dbReference type="Pfam" id="PF06424"/>
    </source>
</evidence>
<gene>
    <name evidence="10" type="ORF">APUTEX25_002869</name>
</gene>
<name>A0A3M7L483_AUXPR</name>
<dbReference type="GO" id="GO:2000636">
    <property type="term" value="P:positive regulation of primary miRNA processing"/>
    <property type="evidence" value="ECO:0007669"/>
    <property type="project" value="TreeGrafter"/>
</dbReference>
<dbReference type="PANTHER" id="PTHR11246">
    <property type="entry name" value="PRE-MRNA SPLICING FACTOR"/>
    <property type="match status" value="1"/>
</dbReference>
<evidence type="ECO:0000256" key="6">
    <source>
        <dbReference type="PROSITE-ProRule" id="PRU00339"/>
    </source>
</evidence>
<dbReference type="AlphaFoldDB" id="A0A3M7L483"/>
<evidence type="ECO:0000256" key="1">
    <source>
        <dbReference type="ARBA" id="ARBA00004123"/>
    </source>
</evidence>
<evidence type="ECO:0000256" key="7">
    <source>
        <dbReference type="SAM" id="MobiDB-lite"/>
    </source>
</evidence>
<dbReference type="PANTHER" id="PTHR11246:SF1">
    <property type="entry name" value="PRE-MRNA-PROCESSING FACTOR 6"/>
    <property type="match status" value="1"/>
</dbReference>
<comment type="subcellular location">
    <subcellularLocation>
        <location evidence="1">Nucleus</location>
    </subcellularLocation>
</comment>
<dbReference type="GO" id="GO:0071013">
    <property type="term" value="C:catalytic step 2 spliceosome"/>
    <property type="evidence" value="ECO:0007669"/>
    <property type="project" value="TreeGrafter"/>
</dbReference>
<dbReference type="Pfam" id="PF05843">
    <property type="entry name" value="Suf"/>
    <property type="match status" value="1"/>
</dbReference>
<dbReference type="SUPFAM" id="SSF48452">
    <property type="entry name" value="TPR-like"/>
    <property type="match status" value="3"/>
</dbReference>
<dbReference type="EMBL" id="QOKY01000135">
    <property type="protein sequence ID" value="RMZ56780.1"/>
    <property type="molecule type" value="Genomic_DNA"/>
</dbReference>
<dbReference type="GO" id="GO:0000244">
    <property type="term" value="P:spliceosomal tri-snRNP complex assembly"/>
    <property type="evidence" value="ECO:0007669"/>
    <property type="project" value="TreeGrafter"/>
</dbReference>
<evidence type="ECO:0000256" key="5">
    <source>
        <dbReference type="ARBA" id="ARBA00023242"/>
    </source>
</evidence>
<evidence type="ECO:0000259" key="8">
    <source>
        <dbReference type="Pfam" id="PF05843"/>
    </source>
</evidence>
<proteinExistence type="predicted"/>
<protein>
    <recommendedName>
        <fullName evidence="12">PRP1 splicing factor N-terminal domain-containing protein</fullName>
    </recommendedName>
</protein>